<feature type="region of interest" description="Disordered" evidence="14">
    <location>
        <begin position="885"/>
        <end position="927"/>
    </location>
</feature>
<comment type="catalytic activity">
    <reaction evidence="12">
        <text>L-seryl-[protein] + ATP = O-phospho-L-seryl-[protein] + ADP + H(+)</text>
        <dbReference type="Rhea" id="RHEA:17989"/>
        <dbReference type="Rhea" id="RHEA-COMP:9863"/>
        <dbReference type="Rhea" id="RHEA-COMP:11604"/>
        <dbReference type="ChEBI" id="CHEBI:15378"/>
        <dbReference type="ChEBI" id="CHEBI:29999"/>
        <dbReference type="ChEBI" id="CHEBI:30616"/>
        <dbReference type="ChEBI" id="CHEBI:83421"/>
        <dbReference type="ChEBI" id="CHEBI:456216"/>
        <dbReference type="EC" id="2.7.11.1"/>
    </reaction>
</comment>
<comment type="catalytic activity">
    <reaction evidence="11">
        <text>L-threonyl-[protein] + ATP = O-phospho-L-threonyl-[protein] + ADP + H(+)</text>
        <dbReference type="Rhea" id="RHEA:46608"/>
        <dbReference type="Rhea" id="RHEA-COMP:11060"/>
        <dbReference type="Rhea" id="RHEA-COMP:11605"/>
        <dbReference type="ChEBI" id="CHEBI:15378"/>
        <dbReference type="ChEBI" id="CHEBI:30013"/>
        <dbReference type="ChEBI" id="CHEBI:30616"/>
        <dbReference type="ChEBI" id="CHEBI:61977"/>
        <dbReference type="ChEBI" id="CHEBI:456216"/>
        <dbReference type="EC" id="2.7.11.1"/>
    </reaction>
</comment>
<dbReference type="HOGENOM" id="CLU_272988_0_0_1"/>
<dbReference type="GO" id="GO:0030447">
    <property type="term" value="P:filamentous growth"/>
    <property type="evidence" value="ECO:0007669"/>
    <property type="project" value="UniProtKB-ARBA"/>
</dbReference>
<organism evidence="16 17">
    <name type="scientific">Kuraishia capsulata CBS 1993</name>
    <dbReference type="NCBI Taxonomy" id="1382522"/>
    <lineage>
        <taxon>Eukaryota</taxon>
        <taxon>Fungi</taxon>
        <taxon>Dikarya</taxon>
        <taxon>Ascomycota</taxon>
        <taxon>Saccharomycotina</taxon>
        <taxon>Pichiomycetes</taxon>
        <taxon>Pichiales</taxon>
        <taxon>Pichiaceae</taxon>
        <taxon>Kuraishia</taxon>
    </lineage>
</organism>
<dbReference type="InterPro" id="IPR011009">
    <property type="entry name" value="Kinase-like_dom_sf"/>
</dbReference>
<evidence type="ECO:0000256" key="2">
    <source>
        <dbReference type="ARBA" id="ARBA00010791"/>
    </source>
</evidence>
<evidence type="ECO:0000256" key="12">
    <source>
        <dbReference type="ARBA" id="ARBA00048679"/>
    </source>
</evidence>
<feature type="region of interest" description="Disordered" evidence="14">
    <location>
        <begin position="384"/>
        <end position="469"/>
    </location>
</feature>
<feature type="compositionally biased region" description="Low complexity" evidence="14">
    <location>
        <begin position="8"/>
        <end position="20"/>
    </location>
</feature>
<feature type="region of interest" description="Disordered" evidence="14">
    <location>
        <begin position="666"/>
        <end position="695"/>
    </location>
</feature>
<sequence length="1181" mass="131327">MPVNAYPSRNPSISSSFVSSSTGIHNHGSSYSSAHPPRIGPWRLGKTLGRGATGRVLLASNVTTGKKAAVKVVSKSILNTENDDPNEKGRDSAGLSYGIEREIIIMKLLNHKNVLRLYDVWETQKALYLVLEYVEGGELFDLLVDRGPLPEELAVTFFKQIVLGASYCHALGICHRDLKPENLLLDREFNIKIADFGMAALESNERLLETSCGSPHYAAPEIVSGLSYHGSASDVWSCGVILFALLMGRLPFDDDNIRNLLLKVQSGDFEMPPELSPEARDLISKMLTVDPSKRIQTHDILTEPLILKYPLSDDDLKTFNELPSSASTARPVKSRADIDPQILENLSILWHGRSTKDLEDALLSETPNSEKTFYTLLLRYTHDQQSDKQHKQTVTRPSSLRNSSSMANSLNSTLAPKRAPGMTGSVSVSSAHRRGVSFQSLRNPALPKSSKSLSSYIQEPAAEPVPPIPNHLLENAIRQRASKGDLQNEYAVTDRKSKRLSMMSISSNKRSSQTFGSSGRRSIGLKRNSITSRLISTYARLASDSEWTYIDRAAKRTSADFATLCDRIFSGEELEAEAKKARRVSKVSPRKKRNSVRRSSLLGAKKRQSVIIKKDSIQEGFEKSNAKSQGSPSKVKRLSAFIPESNRAASGPMERVSQILDLNELSKTKRRTASHQTGRRISLGAPPKPLSRLDPRMNTYQEYTRRKSQDAGALLNGGSDDQSVLGFEPVEEDDVSIAPDTFGLPDVTETEQVDKLTEDYMKEIRKSRLLNSKWNLHQQVADESKAQSKVVSSEGERLPTRLSEVNIPQVTRKSRTFADGQKRLSVLSIYSTKVSSNNLSGVLRGSETPSALRTSYADRLTNKPKTFSTILAQDTVDMELQLLPDDDDDGLRFTSSKKDRSKVRRSMLLNDSTGLKNKESKDTLISQGSDRNLYKTFKLPEIPQSPVKNRSSFEVFQETAEEQEYETAENASGKFSRKSSVKAGGSVKKDTPKLNMEAARTEKAAPLPEIPVEKRKPLGEIDVKKNERKSSFFRKISFGRKSSSGTVIEKAAVVDESHQPRRKVSFFETLFGSSQTSELPLREIITVLSEVDIFEALHSLFLGWKKHGVTELEAIKERRVLIGRISKKNTMNLKACKFQIDVTGKEAGSKLVFTGLKGSRRTFNQLVDEIEKILSREQVLA</sequence>
<evidence type="ECO:0000259" key="15">
    <source>
        <dbReference type="PROSITE" id="PS50011"/>
    </source>
</evidence>
<evidence type="ECO:0000256" key="3">
    <source>
        <dbReference type="ARBA" id="ARBA00012513"/>
    </source>
</evidence>
<dbReference type="InterPro" id="IPR000719">
    <property type="entry name" value="Prot_kinase_dom"/>
</dbReference>
<evidence type="ECO:0000256" key="9">
    <source>
        <dbReference type="ARBA" id="ARBA00022840"/>
    </source>
</evidence>
<feature type="compositionally biased region" description="Low complexity" evidence="14">
    <location>
        <begin position="398"/>
        <end position="414"/>
    </location>
</feature>
<proteinExistence type="inferred from homology"/>
<keyword evidence="8" id="KW-0418">Kinase</keyword>
<dbReference type="FunFam" id="1.10.510.10:FF:000394">
    <property type="entry name" value="Serine/threonine-protein kinase HSL1"/>
    <property type="match status" value="1"/>
</dbReference>
<keyword evidence="4" id="KW-0723">Serine/threonine-protein kinase</keyword>
<dbReference type="EMBL" id="HG793127">
    <property type="protein sequence ID" value="CDK26887.1"/>
    <property type="molecule type" value="Genomic_DNA"/>
</dbReference>
<dbReference type="PANTHER" id="PTHR24346">
    <property type="entry name" value="MAP/MICROTUBULE AFFINITY-REGULATING KINASE"/>
    <property type="match status" value="1"/>
</dbReference>
<dbReference type="GO" id="GO:0001558">
    <property type="term" value="P:regulation of cell growth"/>
    <property type="evidence" value="ECO:0007669"/>
    <property type="project" value="UniProtKB-ARBA"/>
</dbReference>
<dbReference type="PROSITE" id="PS00108">
    <property type="entry name" value="PROTEIN_KINASE_ST"/>
    <property type="match status" value="1"/>
</dbReference>
<dbReference type="GO" id="GO:0004674">
    <property type="term" value="F:protein serine/threonine kinase activity"/>
    <property type="evidence" value="ECO:0007669"/>
    <property type="project" value="UniProtKB-KW"/>
</dbReference>
<dbReference type="GO" id="GO:0035556">
    <property type="term" value="P:intracellular signal transduction"/>
    <property type="evidence" value="ECO:0007669"/>
    <property type="project" value="TreeGrafter"/>
</dbReference>
<evidence type="ECO:0000256" key="7">
    <source>
        <dbReference type="ARBA" id="ARBA00022741"/>
    </source>
</evidence>
<dbReference type="PROSITE" id="PS00107">
    <property type="entry name" value="PROTEIN_KINASE_ATP"/>
    <property type="match status" value="1"/>
</dbReference>
<name>W6MP71_9ASCO</name>
<evidence type="ECO:0000313" key="16">
    <source>
        <dbReference type="EMBL" id="CDK26887.1"/>
    </source>
</evidence>
<dbReference type="SMART" id="SM00220">
    <property type="entry name" value="S_TKc"/>
    <property type="match status" value="1"/>
</dbReference>
<dbReference type="Gene3D" id="3.30.310.220">
    <property type="entry name" value="Fungal kinase associated-1 domain"/>
    <property type="match status" value="1"/>
</dbReference>
<dbReference type="Pfam" id="PF00069">
    <property type="entry name" value="Pkinase"/>
    <property type="match status" value="1"/>
</dbReference>
<feature type="domain" description="Protein kinase" evidence="15">
    <location>
        <begin position="42"/>
        <end position="306"/>
    </location>
</feature>
<dbReference type="GO" id="GO:0005524">
    <property type="term" value="F:ATP binding"/>
    <property type="evidence" value="ECO:0007669"/>
    <property type="project" value="UniProtKB-UniRule"/>
</dbReference>
<dbReference type="InterPro" id="IPR008271">
    <property type="entry name" value="Ser/Thr_kinase_AS"/>
</dbReference>
<dbReference type="GO" id="GO:0005935">
    <property type="term" value="C:cellular bud neck"/>
    <property type="evidence" value="ECO:0007669"/>
    <property type="project" value="UniProtKB-SubCell"/>
</dbReference>
<reference evidence="16" key="1">
    <citation type="submission" date="2013-12" db="EMBL/GenBank/DDBJ databases">
        <authorList>
            <person name="Genoscope - CEA"/>
        </authorList>
    </citation>
    <scope>NUCLEOTIDE SEQUENCE</scope>
    <source>
        <strain evidence="16">CBS 1993</strain>
    </source>
</reference>
<evidence type="ECO:0000256" key="11">
    <source>
        <dbReference type="ARBA" id="ARBA00047899"/>
    </source>
</evidence>
<accession>W6MP71</accession>
<feature type="region of interest" description="Disordered" evidence="14">
    <location>
        <begin position="1"/>
        <end position="20"/>
    </location>
</feature>
<protein>
    <recommendedName>
        <fullName evidence="3">non-specific serine/threonine protein kinase</fullName>
        <ecNumber evidence="3">2.7.11.1</ecNumber>
    </recommendedName>
</protein>
<keyword evidence="10" id="KW-0175">Coiled coil</keyword>
<evidence type="ECO:0000313" key="17">
    <source>
        <dbReference type="Proteomes" id="UP000019384"/>
    </source>
</evidence>
<dbReference type="InterPro" id="IPR043024">
    <property type="entry name" value="KA1_sf_fungal"/>
</dbReference>
<dbReference type="GeneID" id="34520271"/>
<dbReference type="PROSITE" id="PS50011">
    <property type="entry name" value="PROTEIN_KINASE_DOM"/>
    <property type="match status" value="1"/>
</dbReference>
<comment type="similarity">
    <text evidence="2">Belongs to the protein kinase superfamily. CAMK Ser/Thr protein kinase family. NIM1 subfamily.</text>
</comment>
<dbReference type="GO" id="GO:0060258">
    <property type="term" value="P:negative regulation of filamentous growth"/>
    <property type="evidence" value="ECO:0007669"/>
    <property type="project" value="UniProtKB-ARBA"/>
</dbReference>
<keyword evidence="9 13" id="KW-0067">ATP-binding</keyword>
<dbReference type="RefSeq" id="XP_022458883.1">
    <property type="nucleotide sequence ID" value="XM_022603149.1"/>
</dbReference>
<dbReference type="AlphaFoldDB" id="W6MP71"/>
<evidence type="ECO:0000256" key="10">
    <source>
        <dbReference type="ARBA" id="ARBA00023054"/>
    </source>
</evidence>
<evidence type="ECO:0000256" key="6">
    <source>
        <dbReference type="ARBA" id="ARBA00022679"/>
    </source>
</evidence>
<dbReference type="InterPro" id="IPR031850">
    <property type="entry name" value="Fungal_KA1_dom"/>
</dbReference>
<evidence type="ECO:0000256" key="14">
    <source>
        <dbReference type="SAM" id="MobiDB-lite"/>
    </source>
</evidence>
<dbReference type="Proteomes" id="UP000019384">
    <property type="component" value="Unassembled WGS sequence"/>
</dbReference>
<dbReference type="InterPro" id="IPR017441">
    <property type="entry name" value="Protein_kinase_ATP_BS"/>
</dbReference>
<evidence type="ECO:0000256" key="4">
    <source>
        <dbReference type="ARBA" id="ARBA00022527"/>
    </source>
</evidence>
<feature type="region of interest" description="Disordered" evidence="14">
    <location>
        <begin position="966"/>
        <end position="989"/>
    </location>
</feature>
<dbReference type="CDD" id="cd14081">
    <property type="entry name" value="STKc_BRSK1_2"/>
    <property type="match status" value="1"/>
</dbReference>
<comment type="subcellular location">
    <subcellularLocation>
        <location evidence="1">Bud neck</location>
    </subcellularLocation>
</comment>
<gene>
    <name evidence="16" type="ORF">KUCA_T00002861001</name>
</gene>
<evidence type="ECO:0000256" key="13">
    <source>
        <dbReference type="PROSITE-ProRule" id="PRU10141"/>
    </source>
</evidence>
<dbReference type="GO" id="GO:0005940">
    <property type="term" value="C:septin ring"/>
    <property type="evidence" value="ECO:0007669"/>
    <property type="project" value="UniProtKB-ARBA"/>
</dbReference>
<dbReference type="Pfam" id="PF16797">
    <property type="entry name" value="Fungal_KA1"/>
    <property type="match status" value="1"/>
</dbReference>
<feature type="binding site" evidence="13">
    <location>
        <position position="71"/>
    </location>
    <ligand>
        <name>ATP</name>
        <dbReference type="ChEBI" id="CHEBI:30616"/>
    </ligand>
</feature>
<dbReference type="STRING" id="1382522.W6MP71"/>
<dbReference type="OrthoDB" id="504170at2759"/>
<keyword evidence="17" id="KW-1185">Reference proteome</keyword>
<evidence type="ECO:0000256" key="5">
    <source>
        <dbReference type="ARBA" id="ARBA00022553"/>
    </source>
</evidence>
<dbReference type="Gene3D" id="1.10.510.10">
    <property type="entry name" value="Transferase(Phosphotransferase) domain 1"/>
    <property type="match status" value="1"/>
</dbReference>
<evidence type="ECO:0000256" key="1">
    <source>
        <dbReference type="ARBA" id="ARBA00004266"/>
    </source>
</evidence>
<feature type="compositionally biased region" description="Low complexity" evidence="14">
    <location>
        <begin position="444"/>
        <end position="455"/>
    </location>
</feature>
<dbReference type="CDD" id="cd12194">
    <property type="entry name" value="Kcc4p_like_C"/>
    <property type="match status" value="1"/>
</dbReference>
<reference evidence="16" key="2">
    <citation type="submission" date="2014-02" db="EMBL/GenBank/DDBJ databases">
        <title>Complete DNA sequence of /Kuraishia capsulata/ illustrates novel genomic features among budding yeasts (/Saccharomycotina/).</title>
        <authorList>
            <person name="Morales L."/>
            <person name="Noel B."/>
            <person name="Porcel B."/>
            <person name="Marcet-Houben M."/>
            <person name="Hullo M-F."/>
            <person name="Sacerdot C."/>
            <person name="Tekaia F."/>
            <person name="Leh-Louis V."/>
            <person name="Despons L."/>
            <person name="Khanna V."/>
            <person name="Aury J-M."/>
            <person name="Barbe V."/>
            <person name="Couloux A."/>
            <person name="Labadie K."/>
            <person name="Pelletier E."/>
            <person name="Souciet J-L."/>
            <person name="Boekhout T."/>
            <person name="Gabaldon T."/>
            <person name="Wincker P."/>
            <person name="Dujon B."/>
        </authorList>
    </citation>
    <scope>NUCLEOTIDE SEQUENCE</scope>
    <source>
        <strain evidence="16">CBS 1993</strain>
    </source>
</reference>
<keyword evidence="7 13" id="KW-0547">Nucleotide-binding</keyword>
<evidence type="ECO:0000256" key="8">
    <source>
        <dbReference type="ARBA" id="ARBA00022777"/>
    </source>
</evidence>
<dbReference type="EC" id="2.7.11.1" evidence="3"/>
<dbReference type="PANTHER" id="PTHR24346:SF110">
    <property type="entry name" value="NON-SPECIFIC SERINE_THREONINE PROTEIN KINASE"/>
    <property type="match status" value="1"/>
</dbReference>
<dbReference type="SUPFAM" id="SSF56112">
    <property type="entry name" value="Protein kinase-like (PK-like)"/>
    <property type="match status" value="1"/>
</dbReference>
<keyword evidence="5" id="KW-0597">Phosphoprotein</keyword>
<keyword evidence="6" id="KW-0808">Transferase</keyword>